<feature type="signal peptide" evidence="1">
    <location>
        <begin position="1"/>
        <end position="23"/>
    </location>
</feature>
<organism evidence="2 3">
    <name type="scientific">Albidovulum litorale</name>
    <dbReference type="NCBI Taxonomy" id="2984134"/>
    <lineage>
        <taxon>Bacteria</taxon>
        <taxon>Pseudomonadati</taxon>
        <taxon>Pseudomonadota</taxon>
        <taxon>Alphaproteobacteria</taxon>
        <taxon>Rhodobacterales</taxon>
        <taxon>Paracoccaceae</taxon>
        <taxon>Albidovulum</taxon>
    </lineage>
</organism>
<name>A0ABT2ZLV2_9RHOB</name>
<dbReference type="RefSeq" id="WP_263739298.1">
    <property type="nucleotide sequence ID" value="NZ_JAOWKZ010000002.1"/>
</dbReference>
<keyword evidence="3" id="KW-1185">Reference proteome</keyword>
<feature type="chain" id="PRO_5046153762" description="DUF4142 domain-containing protein" evidence="1">
    <location>
        <begin position="24"/>
        <end position="184"/>
    </location>
</feature>
<dbReference type="Proteomes" id="UP001652564">
    <property type="component" value="Unassembled WGS sequence"/>
</dbReference>
<keyword evidence="1" id="KW-0732">Signal</keyword>
<reference evidence="2 3" key="1">
    <citation type="submission" date="2022-10" db="EMBL/GenBank/DDBJ databases">
        <title>Defluviimonas sp. nov., isolated from ocean surface sediments.</title>
        <authorList>
            <person name="He W."/>
            <person name="Wang L."/>
            <person name="Zhang D.-F."/>
        </authorList>
    </citation>
    <scope>NUCLEOTIDE SEQUENCE [LARGE SCALE GENOMIC DNA]</scope>
    <source>
        <strain evidence="2 3">WL0050</strain>
    </source>
</reference>
<protein>
    <recommendedName>
        <fullName evidence="4">DUF4142 domain-containing protein</fullName>
    </recommendedName>
</protein>
<sequence>MRALGMALATGLCFTLSGLPAHAQETPQQLAARASAELRLLGSLQVLERMTSQLNHYMVYSIEAERGGWRAMDKEIGNDYVIRSNADSAKLEVARAHSSIRKSDVATEDELKGAEAAVENLNVLIELAPQIAEMILADEFDAAAALYKETGQPARDHAIRGAQSSIGTVQKRLGKTLLSIRTAK</sequence>
<accession>A0ABT2ZLV2</accession>
<gene>
    <name evidence="2" type="ORF">OEZ71_07330</name>
</gene>
<comment type="caution">
    <text evidence="2">The sequence shown here is derived from an EMBL/GenBank/DDBJ whole genome shotgun (WGS) entry which is preliminary data.</text>
</comment>
<evidence type="ECO:0000313" key="3">
    <source>
        <dbReference type="Proteomes" id="UP001652564"/>
    </source>
</evidence>
<dbReference type="EMBL" id="JAOWKZ010000002">
    <property type="protein sequence ID" value="MCV2872105.1"/>
    <property type="molecule type" value="Genomic_DNA"/>
</dbReference>
<proteinExistence type="predicted"/>
<evidence type="ECO:0000313" key="2">
    <source>
        <dbReference type="EMBL" id="MCV2872105.1"/>
    </source>
</evidence>
<evidence type="ECO:0000256" key="1">
    <source>
        <dbReference type="SAM" id="SignalP"/>
    </source>
</evidence>
<evidence type="ECO:0008006" key="4">
    <source>
        <dbReference type="Google" id="ProtNLM"/>
    </source>
</evidence>